<evidence type="ECO:0000256" key="3">
    <source>
        <dbReference type="ARBA" id="ARBA00022837"/>
    </source>
</evidence>
<evidence type="ECO:0000256" key="6">
    <source>
        <dbReference type="ARBA" id="ARBA00023180"/>
    </source>
</evidence>
<evidence type="ECO:0000256" key="5">
    <source>
        <dbReference type="ARBA" id="ARBA00023157"/>
    </source>
</evidence>
<dbReference type="FunFam" id="2.40.10.10:FF:000028">
    <property type="entry name" value="Serine protease easter"/>
    <property type="match status" value="1"/>
</dbReference>
<sequence length="271" mass="30443">MHKGLELLKENDNICGNFVDFMVFNGRNIRPGSRPWMALLEYNVSGPIRTRFKCGGTLITPEFVLTAAHCIEDNLVSVRLGEHDLSQPIDCMVYGNKKKCLDRPLDVPVENWKIPEDYDDFHLLNDIALIRLREPVQFTNWIRPICLPLSLDVQLDVQTGNTMEVVGWGRTEKNILSDVPKKAFVQRLQCGPDYATTSSICIRTNGTDACAGDSGGPLAYATSYKGKQRLVQAGIVSYGIGRMHRCGQQPLAFYTDVVEFMAWITETIVKK</sequence>
<dbReference type="SMART" id="SM00020">
    <property type="entry name" value="Tryp_SPc"/>
    <property type="match status" value="1"/>
</dbReference>
<keyword evidence="1" id="KW-0479">Metal-binding</keyword>
<dbReference type="GO" id="GO:0004252">
    <property type="term" value="F:serine-type endopeptidase activity"/>
    <property type="evidence" value="ECO:0007669"/>
    <property type="project" value="InterPro"/>
</dbReference>
<keyword evidence="5" id="KW-1015">Disulfide bond</keyword>
<dbReference type="Pfam" id="PF00089">
    <property type="entry name" value="Trypsin"/>
    <property type="match status" value="1"/>
</dbReference>
<dbReference type="InParanoid" id="B3MH01"/>
<dbReference type="eggNOG" id="KOG3627">
    <property type="taxonomic scope" value="Eukaryota"/>
</dbReference>
<comment type="similarity">
    <text evidence="7">Belongs to the peptidase S1 family. CLIP subfamily.</text>
</comment>
<evidence type="ECO:0000256" key="1">
    <source>
        <dbReference type="ARBA" id="ARBA00022723"/>
    </source>
</evidence>
<dbReference type="InterPro" id="IPR001254">
    <property type="entry name" value="Trypsin_dom"/>
</dbReference>
<evidence type="ECO:0000256" key="4">
    <source>
        <dbReference type="ARBA" id="ARBA00023145"/>
    </source>
</evidence>
<organism evidence="10 11">
    <name type="scientific">Drosophila ananassae</name>
    <name type="common">Fruit fly</name>
    <dbReference type="NCBI Taxonomy" id="7217"/>
    <lineage>
        <taxon>Eukaryota</taxon>
        <taxon>Metazoa</taxon>
        <taxon>Ecdysozoa</taxon>
        <taxon>Arthropoda</taxon>
        <taxon>Hexapoda</taxon>
        <taxon>Insecta</taxon>
        <taxon>Pterygota</taxon>
        <taxon>Neoptera</taxon>
        <taxon>Endopterygota</taxon>
        <taxon>Diptera</taxon>
        <taxon>Brachycera</taxon>
        <taxon>Muscomorpha</taxon>
        <taxon>Ephydroidea</taxon>
        <taxon>Drosophilidae</taxon>
        <taxon>Drosophila</taxon>
        <taxon>Sophophora</taxon>
    </lineage>
</organism>
<dbReference type="OrthoDB" id="547031at2759"/>
<keyword evidence="2" id="KW-0732">Signal</keyword>
<dbReference type="InterPro" id="IPR043504">
    <property type="entry name" value="Peptidase_S1_PA_chymotrypsin"/>
</dbReference>
<evidence type="ECO:0000313" key="11">
    <source>
        <dbReference type="Proteomes" id="UP000007801"/>
    </source>
</evidence>
<gene>
    <name evidence="10" type="primary">Dana\GF12631</name>
    <name evidence="10" type="synonym">dana_GLEANR_12646</name>
    <name evidence="10" type="ORF">GF12631</name>
</gene>
<keyword evidence="4" id="KW-0865">Zymogen</keyword>
<keyword evidence="3" id="KW-0106">Calcium</keyword>
<evidence type="ECO:0000256" key="8">
    <source>
        <dbReference type="RuleBase" id="RU363034"/>
    </source>
</evidence>
<keyword evidence="6" id="KW-0325">Glycoprotein</keyword>
<dbReference type="InterPro" id="IPR018114">
    <property type="entry name" value="TRYPSIN_HIS"/>
</dbReference>
<dbReference type="CDD" id="cd00190">
    <property type="entry name" value="Tryp_SPc"/>
    <property type="match status" value="1"/>
</dbReference>
<dbReference type="InterPro" id="IPR001314">
    <property type="entry name" value="Peptidase_S1A"/>
</dbReference>
<proteinExistence type="inferred from homology"/>
<reference evidence="10 11" key="1">
    <citation type="journal article" date="2007" name="Nature">
        <title>Evolution of genes and genomes on the Drosophila phylogeny.</title>
        <authorList>
            <consortium name="Drosophila 12 Genomes Consortium"/>
            <person name="Clark A.G."/>
            <person name="Eisen M.B."/>
            <person name="Smith D.R."/>
            <person name="Bergman C.M."/>
            <person name="Oliver B."/>
            <person name="Markow T.A."/>
            <person name="Kaufman T.C."/>
            <person name="Kellis M."/>
            <person name="Gelbart W."/>
            <person name="Iyer V.N."/>
            <person name="Pollard D.A."/>
            <person name="Sackton T.B."/>
            <person name="Larracuente A.M."/>
            <person name="Singh N.D."/>
            <person name="Abad J.P."/>
            <person name="Abt D.N."/>
            <person name="Adryan B."/>
            <person name="Aguade M."/>
            <person name="Akashi H."/>
            <person name="Anderson W.W."/>
            <person name="Aquadro C.F."/>
            <person name="Ardell D.H."/>
            <person name="Arguello R."/>
            <person name="Artieri C.G."/>
            <person name="Barbash D.A."/>
            <person name="Barker D."/>
            <person name="Barsanti P."/>
            <person name="Batterham P."/>
            <person name="Batzoglou S."/>
            <person name="Begun D."/>
            <person name="Bhutkar A."/>
            <person name="Blanco E."/>
            <person name="Bosak S.A."/>
            <person name="Bradley R.K."/>
            <person name="Brand A.D."/>
            <person name="Brent M.R."/>
            <person name="Brooks A.N."/>
            <person name="Brown R.H."/>
            <person name="Butlin R.K."/>
            <person name="Caggese C."/>
            <person name="Calvi B.R."/>
            <person name="Bernardo de Carvalho A."/>
            <person name="Caspi A."/>
            <person name="Castrezana S."/>
            <person name="Celniker S.E."/>
            <person name="Chang J.L."/>
            <person name="Chapple C."/>
            <person name="Chatterji S."/>
            <person name="Chinwalla A."/>
            <person name="Civetta A."/>
            <person name="Clifton S.W."/>
            <person name="Comeron J.M."/>
            <person name="Costello J.C."/>
            <person name="Coyne J.A."/>
            <person name="Daub J."/>
            <person name="David R.G."/>
            <person name="Delcher A.L."/>
            <person name="Delehaunty K."/>
            <person name="Do C.B."/>
            <person name="Ebling H."/>
            <person name="Edwards K."/>
            <person name="Eickbush T."/>
            <person name="Evans J.D."/>
            <person name="Filipski A."/>
            <person name="Findeiss S."/>
            <person name="Freyhult E."/>
            <person name="Fulton L."/>
            <person name="Fulton R."/>
            <person name="Garcia A.C."/>
            <person name="Gardiner A."/>
            <person name="Garfield D.A."/>
            <person name="Garvin B.E."/>
            <person name="Gibson G."/>
            <person name="Gilbert D."/>
            <person name="Gnerre S."/>
            <person name="Godfrey J."/>
            <person name="Good R."/>
            <person name="Gotea V."/>
            <person name="Gravely B."/>
            <person name="Greenberg A.J."/>
            <person name="Griffiths-Jones S."/>
            <person name="Gross S."/>
            <person name="Guigo R."/>
            <person name="Gustafson E.A."/>
            <person name="Haerty W."/>
            <person name="Hahn M.W."/>
            <person name="Halligan D.L."/>
            <person name="Halpern A.L."/>
            <person name="Halter G.M."/>
            <person name="Han M.V."/>
            <person name="Heger A."/>
            <person name="Hillier L."/>
            <person name="Hinrichs A.S."/>
            <person name="Holmes I."/>
            <person name="Hoskins R.A."/>
            <person name="Hubisz M.J."/>
            <person name="Hultmark D."/>
            <person name="Huntley M.A."/>
            <person name="Jaffe D.B."/>
            <person name="Jagadeeshan S."/>
            <person name="Jeck W.R."/>
            <person name="Johnson J."/>
            <person name="Jones C.D."/>
            <person name="Jordan W.C."/>
            <person name="Karpen G.H."/>
            <person name="Kataoka E."/>
            <person name="Keightley P.D."/>
            <person name="Kheradpour P."/>
            <person name="Kirkness E.F."/>
            <person name="Koerich L.B."/>
            <person name="Kristiansen K."/>
            <person name="Kudrna D."/>
            <person name="Kulathinal R.J."/>
            <person name="Kumar S."/>
            <person name="Kwok R."/>
            <person name="Lander E."/>
            <person name="Langley C.H."/>
            <person name="Lapoint R."/>
            <person name="Lazzaro B.P."/>
            <person name="Lee S.J."/>
            <person name="Levesque L."/>
            <person name="Li R."/>
            <person name="Lin C.F."/>
            <person name="Lin M.F."/>
            <person name="Lindblad-Toh K."/>
            <person name="Llopart A."/>
            <person name="Long M."/>
            <person name="Low L."/>
            <person name="Lozovsky E."/>
            <person name="Lu J."/>
            <person name="Luo M."/>
            <person name="Machado C.A."/>
            <person name="Makalowski W."/>
            <person name="Marzo M."/>
            <person name="Matsuda M."/>
            <person name="Matzkin L."/>
            <person name="McAllister B."/>
            <person name="McBride C.S."/>
            <person name="McKernan B."/>
            <person name="McKernan K."/>
            <person name="Mendez-Lago M."/>
            <person name="Minx P."/>
            <person name="Mollenhauer M.U."/>
            <person name="Montooth K."/>
            <person name="Mount S.M."/>
            <person name="Mu X."/>
            <person name="Myers E."/>
            <person name="Negre B."/>
            <person name="Newfeld S."/>
            <person name="Nielsen R."/>
            <person name="Noor M.A."/>
            <person name="O'Grady P."/>
            <person name="Pachter L."/>
            <person name="Papaceit M."/>
            <person name="Parisi M.J."/>
            <person name="Parisi M."/>
            <person name="Parts L."/>
            <person name="Pedersen J.S."/>
            <person name="Pesole G."/>
            <person name="Phillippy A.M."/>
            <person name="Ponting C.P."/>
            <person name="Pop M."/>
            <person name="Porcelli D."/>
            <person name="Powell J.R."/>
            <person name="Prohaska S."/>
            <person name="Pruitt K."/>
            <person name="Puig M."/>
            <person name="Quesneville H."/>
            <person name="Ram K.R."/>
            <person name="Rand D."/>
            <person name="Rasmussen M.D."/>
            <person name="Reed L.K."/>
            <person name="Reenan R."/>
            <person name="Reily A."/>
            <person name="Remington K.A."/>
            <person name="Rieger T.T."/>
            <person name="Ritchie M.G."/>
            <person name="Robin C."/>
            <person name="Rogers Y.H."/>
            <person name="Rohde C."/>
            <person name="Rozas J."/>
            <person name="Rubenfield M.J."/>
            <person name="Ruiz A."/>
            <person name="Russo S."/>
            <person name="Salzberg S.L."/>
            <person name="Sanchez-Gracia A."/>
            <person name="Saranga D.J."/>
            <person name="Sato H."/>
            <person name="Schaeffer S.W."/>
            <person name="Schatz M.C."/>
            <person name="Schlenke T."/>
            <person name="Schwartz R."/>
            <person name="Segarra C."/>
            <person name="Singh R.S."/>
            <person name="Sirot L."/>
            <person name="Sirota M."/>
            <person name="Sisneros N.B."/>
            <person name="Smith C.D."/>
            <person name="Smith T.F."/>
            <person name="Spieth J."/>
            <person name="Stage D.E."/>
            <person name="Stark A."/>
            <person name="Stephan W."/>
            <person name="Strausberg R.L."/>
            <person name="Strempel S."/>
            <person name="Sturgill D."/>
            <person name="Sutton G."/>
            <person name="Sutton G.G."/>
            <person name="Tao W."/>
            <person name="Teichmann S."/>
            <person name="Tobari Y.N."/>
            <person name="Tomimura Y."/>
            <person name="Tsolas J.M."/>
            <person name="Valente V.L."/>
            <person name="Venter E."/>
            <person name="Venter J.C."/>
            <person name="Vicario S."/>
            <person name="Vieira F.G."/>
            <person name="Vilella A.J."/>
            <person name="Villasante A."/>
            <person name="Walenz B."/>
            <person name="Wang J."/>
            <person name="Wasserman M."/>
            <person name="Watts T."/>
            <person name="Wilson D."/>
            <person name="Wilson R.K."/>
            <person name="Wing R.A."/>
            <person name="Wolfner M.F."/>
            <person name="Wong A."/>
            <person name="Wong G.K."/>
            <person name="Wu C.I."/>
            <person name="Wu G."/>
            <person name="Yamamoto D."/>
            <person name="Yang H.P."/>
            <person name="Yang S.P."/>
            <person name="Yorke J.A."/>
            <person name="Yoshida K."/>
            <person name="Zdobnov E."/>
            <person name="Zhang P."/>
            <person name="Zhang Y."/>
            <person name="Zimin A.V."/>
            <person name="Baldwin J."/>
            <person name="Abdouelleil A."/>
            <person name="Abdulkadir J."/>
            <person name="Abebe A."/>
            <person name="Abera B."/>
            <person name="Abreu J."/>
            <person name="Acer S.C."/>
            <person name="Aftuck L."/>
            <person name="Alexander A."/>
            <person name="An P."/>
            <person name="Anderson E."/>
            <person name="Anderson S."/>
            <person name="Arachi H."/>
            <person name="Azer M."/>
            <person name="Bachantsang P."/>
            <person name="Barry A."/>
            <person name="Bayul T."/>
            <person name="Berlin A."/>
            <person name="Bessette D."/>
            <person name="Bloom T."/>
            <person name="Blye J."/>
            <person name="Boguslavskiy L."/>
            <person name="Bonnet C."/>
            <person name="Boukhgalter B."/>
            <person name="Bourzgui I."/>
            <person name="Brown A."/>
            <person name="Cahill P."/>
            <person name="Channer S."/>
            <person name="Cheshatsang Y."/>
            <person name="Chuda L."/>
            <person name="Citroen M."/>
            <person name="Collymore A."/>
            <person name="Cooke P."/>
            <person name="Costello M."/>
            <person name="D'Aco K."/>
            <person name="Daza R."/>
            <person name="De Haan G."/>
            <person name="DeGray S."/>
            <person name="DeMaso C."/>
            <person name="Dhargay N."/>
            <person name="Dooley K."/>
            <person name="Dooley E."/>
            <person name="Doricent M."/>
            <person name="Dorje P."/>
            <person name="Dorjee K."/>
            <person name="Dupes A."/>
            <person name="Elong R."/>
            <person name="Falk J."/>
            <person name="Farina A."/>
            <person name="Faro S."/>
            <person name="Ferguson D."/>
            <person name="Fisher S."/>
            <person name="Foley C.D."/>
            <person name="Franke A."/>
            <person name="Friedrich D."/>
            <person name="Gadbois L."/>
            <person name="Gearin G."/>
            <person name="Gearin C.R."/>
            <person name="Giannoukos G."/>
            <person name="Goode T."/>
            <person name="Graham J."/>
            <person name="Grandbois E."/>
            <person name="Grewal S."/>
            <person name="Gyaltsen K."/>
            <person name="Hafez N."/>
            <person name="Hagos B."/>
            <person name="Hall J."/>
            <person name="Henson C."/>
            <person name="Hollinger A."/>
            <person name="Honan T."/>
            <person name="Huard M.D."/>
            <person name="Hughes L."/>
            <person name="Hurhula B."/>
            <person name="Husby M.E."/>
            <person name="Kamat A."/>
            <person name="Kanga B."/>
            <person name="Kashin S."/>
            <person name="Khazanovich D."/>
            <person name="Kisner P."/>
            <person name="Lance K."/>
            <person name="Lara M."/>
            <person name="Lee W."/>
            <person name="Lennon N."/>
            <person name="Letendre F."/>
            <person name="LeVine R."/>
            <person name="Lipovsky A."/>
            <person name="Liu X."/>
            <person name="Liu J."/>
            <person name="Liu S."/>
            <person name="Lokyitsang T."/>
            <person name="Lokyitsang Y."/>
            <person name="Lubonja R."/>
            <person name="Lui A."/>
            <person name="MacDonald P."/>
            <person name="Magnisalis V."/>
            <person name="Maru K."/>
            <person name="Matthews C."/>
            <person name="McCusker W."/>
            <person name="McDonough S."/>
            <person name="Mehta T."/>
            <person name="Meldrim J."/>
            <person name="Meneus L."/>
            <person name="Mihai O."/>
            <person name="Mihalev A."/>
            <person name="Mihova T."/>
            <person name="Mittelman R."/>
            <person name="Mlenga V."/>
            <person name="Montmayeur A."/>
            <person name="Mulrain L."/>
            <person name="Navidi A."/>
            <person name="Naylor J."/>
            <person name="Negash T."/>
            <person name="Nguyen T."/>
            <person name="Nguyen N."/>
            <person name="Nicol R."/>
            <person name="Norbu C."/>
            <person name="Norbu N."/>
            <person name="Novod N."/>
            <person name="O'Neill B."/>
            <person name="Osman S."/>
            <person name="Markiewicz E."/>
            <person name="Oyono O.L."/>
            <person name="Patti C."/>
            <person name="Phunkhang P."/>
            <person name="Pierre F."/>
            <person name="Priest M."/>
            <person name="Raghuraman S."/>
            <person name="Rege F."/>
            <person name="Reyes R."/>
            <person name="Rise C."/>
            <person name="Rogov P."/>
            <person name="Ross K."/>
            <person name="Ryan E."/>
            <person name="Settipalli S."/>
            <person name="Shea T."/>
            <person name="Sherpa N."/>
            <person name="Shi L."/>
            <person name="Shih D."/>
            <person name="Sparrow T."/>
            <person name="Spaulding J."/>
            <person name="Stalker J."/>
            <person name="Stange-Thomann N."/>
            <person name="Stavropoulos S."/>
            <person name="Stone C."/>
            <person name="Strader C."/>
            <person name="Tesfaye S."/>
            <person name="Thomson T."/>
            <person name="Thoulutsang Y."/>
            <person name="Thoulutsang D."/>
            <person name="Topham K."/>
            <person name="Topping I."/>
            <person name="Tsamla T."/>
            <person name="Vassiliev H."/>
            <person name="Vo A."/>
            <person name="Wangchuk T."/>
            <person name="Wangdi T."/>
            <person name="Weiand M."/>
            <person name="Wilkinson J."/>
            <person name="Wilson A."/>
            <person name="Yadav S."/>
            <person name="Young G."/>
            <person name="Yu Q."/>
            <person name="Zembek L."/>
            <person name="Zhong D."/>
            <person name="Zimmer A."/>
            <person name="Zwirko Z."/>
            <person name="Jaffe D.B."/>
            <person name="Alvarez P."/>
            <person name="Brockman W."/>
            <person name="Butler J."/>
            <person name="Chin C."/>
            <person name="Gnerre S."/>
            <person name="Grabherr M."/>
            <person name="Kleber M."/>
            <person name="Mauceli E."/>
            <person name="MacCallum I."/>
        </authorList>
    </citation>
    <scope>NUCLEOTIDE SEQUENCE [LARGE SCALE GENOMIC DNA]</scope>
    <source>
        <strain evidence="11">Tucson 14024-0371.13</strain>
    </source>
</reference>
<dbReference type="PANTHER" id="PTHR24256">
    <property type="entry name" value="TRYPTASE-RELATED"/>
    <property type="match status" value="1"/>
</dbReference>
<dbReference type="OMA" id="MAWITET"/>
<feature type="domain" description="Peptidase S1" evidence="9">
    <location>
        <begin position="23"/>
        <end position="269"/>
    </location>
</feature>
<evidence type="ECO:0000259" key="9">
    <source>
        <dbReference type="PROSITE" id="PS50240"/>
    </source>
</evidence>
<evidence type="ECO:0000313" key="10">
    <source>
        <dbReference type="EMBL" id="EDV35760.1"/>
    </source>
</evidence>
<evidence type="ECO:0000256" key="2">
    <source>
        <dbReference type="ARBA" id="ARBA00022729"/>
    </source>
</evidence>
<dbReference type="Proteomes" id="UP000007801">
    <property type="component" value="Unassembled WGS sequence"/>
</dbReference>
<dbReference type="EMBL" id="CH902619">
    <property type="protein sequence ID" value="EDV35760.1"/>
    <property type="molecule type" value="Genomic_DNA"/>
</dbReference>
<name>B3MH01_DROAN</name>
<dbReference type="SUPFAM" id="SSF50494">
    <property type="entry name" value="Trypsin-like serine proteases"/>
    <property type="match status" value="1"/>
</dbReference>
<dbReference type="PROSITE" id="PS00134">
    <property type="entry name" value="TRYPSIN_HIS"/>
    <property type="match status" value="1"/>
</dbReference>
<keyword evidence="11" id="KW-1185">Reference proteome</keyword>
<protein>
    <recommendedName>
        <fullName evidence="9">Peptidase S1 domain-containing protein</fullName>
    </recommendedName>
</protein>
<dbReference type="PhylomeDB" id="B3MH01"/>
<dbReference type="AlphaFoldDB" id="B3MH01"/>
<accession>B3MH01</accession>
<dbReference type="InterPro" id="IPR009003">
    <property type="entry name" value="Peptidase_S1_PA"/>
</dbReference>
<dbReference type="Gene3D" id="2.40.10.10">
    <property type="entry name" value="Trypsin-like serine proteases"/>
    <property type="match status" value="2"/>
</dbReference>
<dbReference type="HOGENOM" id="CLU_006842_0_3_1"/>
<dbReference type="PRINTS" id="PR00722">
    <property type="entry name" value="CHYMOTRYPSIN"/>
</dbReference>
<keyword evidence="8" id="KW-0645">Protease</keyword>
<dbReference type="PROSITE" id="PS50240">
    <property type="entry name" value="TRYPSIN_DOM"/>
    <property type="match status" value="1"/>
</dbReference>
<dbReference type="GO" id="GO:0046872">
    <property type="term" value="F:metal ion binding"/>
    <property type="evidence" value="ECO:0007669"/>
    <property type="project" value="UniProtKB-KW"/>
</dbReference>
<keyword evidence="8" id="KW-0720">Serine protease</keyword>
<dbReference type="InterPro" id="IPR033116">
    <property type="entry name" value="TRYPSIN_SER"/>
</dbReference>
<dbReference type="SMR" id="B3MH01"/>
<dbReference type="PROSITE" id="PS00135">
    <property type="entry name" value="TRYPSIN_SER"/>
    <property type="match status" value="1"/>
</dbReference>
<evidence type="ECO:0000256" key="7">
    <source>
        <dbReference type="ARBA" id="ARBA00024195"/>
    </source>
</evidence>
<keyword evidence="8 10" id="KW-0378">Hydrolase</keyword>
<dbReference type="STRING" id="7217.B3MH01"/>
<dbReference type="InterPro" id="IPR051487">
    <property type="entry name" value="Ser/Thr_Proteases_Immune/Dev"/>
</dbReference>
<dbReference type="GO" id="GO:0006508">
    <property type="term" value="P:proteolysis"/>
    <property type="evidence" value="ECO:0007669"/>
    <property type="project" value="UniProtKB-KW"/>
</dbReference>